<protein>
    <submittedName>
        <fullName evidence="1">Major capsid pentamer protein</fullName>
    </submittedName>
</protein>
<dbReference type="Proteomes" id="UP000269292">
    <property type="component" value="Segment"/>
</dbReference>
<keyword evidence="2" id="KW-1185">Reference proteome</keyword>
<accession>A0A386KCS5</accession>
<evidence type="ECO:0000313" key="1">
    <source>
        <dbReference type="EMBL" id="AYD82010.1"/>
    </source>
</evidence>
<evidence type="ECO:0000313" key="2">
    <source>
        <dbReference type="Proteomes" id="UP000269292"/>
    </source>
</evidence>
<organism evidence="1 2">
    <name type="scientific">Mycobacterium phage Saguaro</name>
    <dbReference type="NCBI Taxonomy" id="2315616"/>
    <lineage>
        <taxon>Viruses</taxon>
        <taxon>Duplodnaviria</taxon>
        <taxon>Heunggongvirae</taxon>
        <taxon>Uroviricota</taxon>
        <taxon>Caudoviricetes</taxon>
        <taxon>Bclasvirinae</taxon>
        <taxon>Saguarovirus</taxon>
        <taxon>Saguarovirus saguaro</taxon>
    </lineage>
</organism>
<proteinExistence type="predicted"/>
<dbReference type="KEGG" id="vg:60321085"/>
<sequence length="264" mass="28553">MTTPLMTPTPVLAPLPFTAPAVNPTAYGLFAAVDWQPAGANRWFNGVEIRPGGNYGGENASGLWGGSWCGEPEPGQLKDGERPDVPEVFEAMTVWAYDECDLTLPSRREVQDNATQLLRLQEQPVVEREFAERLKLDAADLPDQVTMPSLKEAVAYLEAETAVANTVGYFHIGAQWVAREEGLFKKSGTRWTSPLGNVWIIGGGYVDGLDDLIVATSQPVGWRNAPTTRTAIDERHNVFAAVAERSVAIGYEAVIAAVTITAAP</sequence>
<reference evidence="1 2" key="1">
    <citation type="submission" date="2018-08" db="EMBL/GenBank/DDBJ databases">
        <authorList>
            <person name="Washington J.M."/>
            <person name="Garlena R.A."/>
            <person name="Russell D.A."/>
            <person name="Pope W.H."/>
            <person name="Jacobs-Sera D."/>
            <person name="Hatfull G.F."/>
        </authorList>
    </citation>
    <scope>NUCLEOTIDE SEQUENCE [LARGE SCALE GENOMIC DNA]</scope>
</reference>
<dbReference type="RefSeq" id="YP_009949678.1">
    <property type="nucleotide sequence ID" value="NC_051583.1"/>
</dbReference>
<gene>
    <name evidence="1" type="primary">15</name>
    <name evidence="1" type="ORF">SEA_SAGUARO_15</name>
</gene>
<dbReference type="GeneID" id="60321085"/>
<dbReference type="EMBL" id="MH744423">
    <property type="protein sequence ID" value="AYD82010.1"/>
    <property type="molecule type" value="Genomic_DNA"/>
</dbReference>
<name>A0A386KCS5_9CAUD</name>